<dbReference type="EMBL" id="CH476618">
    <property type="protein sequence ID" value="EEP81668.1"/>
    <property type="molecule type" value="Genomic_DNA"/>
</dbReference>
<dbReference type="KEGG" id="ure:UREG_06533"/>
<feature type="compositionally biased region" description="Low complexity" evidence="1">
    <location>
        <begin position="133"/>
        <end position="153"/>
    </location>
</feature>
<evidence type="ECO:0000256" key="1">
    <source>
        <dbReference type="SAM" id="MobiDB-lite"/>
    </source>
</evidence>
<dbReference type="HOGENOM" id="CLU_013199_0_0_1"/>
<feature type="region of interest" description="Disordered" evidence="1">
    <location>
        <begin position="338"/>
        <end position="533"/>
    </location>
</feature>
<feature type="region of interest" description="Disordered" evidence="1">
    <location>
        <begin position="547"/>
        <end position="581"/>
    </location>
</feature>
<feature type="compositionally biased region" description="Basic and acidic residues" evidence="1">
    <location>
        <begin position="495"/>
        <end position="522"/>
    </location>
</feature>
<dbReference type="OMA" id="YVQEMPP"/>
<feature type="region of interest" description="Disordered" evidence="1">
    <location>
        <begin position="44"/>
        <end position="72"/>
    </location>
</feature>
<dbReference type="VEuPathDB" id="FungiDB:UREG_06533"/>
<dbReference type="GeneID" id="8442640"/>
<evidence type="ECO:0000313" key="2">
    <source>
        <dbReference type="EMBL" id="EEP81668.1"/>
    </source>
</evidence>
<keyword evidence="3" id="KW-1185">Reference proteome</keyword>
<dbReference type="OrthoDB" id="5333304at2759"/>
<evidence type="ECO:0000313" key="3">
    <source>
        <dbReference type="Proteomes" id="UP000002058"/>
    </source>
</evidence>
<dbReference type="RefSeq" id="XP_002583566.1">
    <property type="nucleotide sequence ID" value="XM_002583520.1"/>
</dbReference>
<dbReference type="InParanoid" id="C4JVE1"/>
<reference evidence="3" key="1">
    <citation type="journal article" date="2009" name="Genome Res.">
        <title>Comparative genomic analyses of the human fungal pathogens Coccidioides and their relatives.</title>
        <authorList>
            <person name="Sharpton T.J."/>
            <person name="Stajich J.E."/>
            <person name="Rounsley S.D."/>
            <person name="Gardner M.J."/>
            <person name="Wortman J.R."/>
            <person name="Jordar V.S."/>
            <person name="Maiti R."/>
            <person name="Kodira C.D."/>
            <person name="Neafsey D.E."/>
            <person name="Zeng Q."/>
            <person name="Hung C.-Y."/>
            <person name="McMahan C."/>
            <person name="Muszewska A."/>
            <person name="Grynberg M."/>
            <person name="Mandel M.A."/>
            <person name="Kellner E.M."/>
            <person name="Barker B.M."/>
            <person name="Galgiani J.N."/>
            <person name="Orbach M.J."/>
            <person name="Kirkland T.N."/>
            <person name="Cole G.T."/>
            <person name="Henn M.R."/>
            <person name="Birren B.W."/>
            <person name="Taylor J.W."/>
        </authorList>
    </citation>
    <scope>NUCLEOTIDE SEQUENCE [LARGE SCALE GENOMIC DNA]</scope>
    <source>
        <strain evidence="3">UAMH 1704</strain>
    </source>
</reference>
<protein>
    <submittedName>
        <fullName evidence="2">Uncharacterized protein</fullName>
    </submittedName>
</protein>
<dbReference type="eggNOG" id="ENOG502SJ1Q">
    <property type="taxonomic scope" value="Eukaryota"/>
</dbReference>
<accession>C4JVE1</accession>
<feature type="region of interest" description="Disordered" evidence="1">
    <location>
        <begin position="831"/>
        <end position="854"/>
    </location>
</feature>
<proteinExistence type="predicted"/>
<name>C4JVE1_UNCRE</name>
<organism evidence="2 3">
    <name type="scientific">Uncinocarpus reesii (strain UAMH 1704)</name>
    <dbReference type="NCBI Taxonomy" id="336963"/>
    <lineage>
        <taxon>Eukaryota</taxon>
        <taxon>Fungi</taxon>
        <taxon>Dikarya</taxon>
        <taxon>Ascomycota</taxon>
        <taxon>Pezizomycotina</taxon>
        <taxon>Eurotiomycetes</taxon>
        <taxon>Eurotiomycetidae</taxon>
        <taxon>Onygenales</taxon>
        <taxon>Onygenaceae</taxon>
        <taxon>Uncinocarpus</taxon>
    </lineage>
</organism>
<feature type="region of interest" description="Disordered" evidence="1">
    <location>
        <begin position="717"/>
        <end position="736"/>
    </location>
</feature>
<gene>
    <name evidence="2" type="ORF">UREG_06533</name>
</gene>
<feature type="compositionally biased region" description="Polar residues" evidence="1">
    <location>
        <begin position="352"/>
        <end position="368"/>
    </location>
</feature>
<sequence length="920" mass="103502">MASVQYARTYTIVNVKEEDRPRIIATPPTLVVHYACTGQMRAARLGSPRGQPPMIASELGRKPENGHGGSLPASKEIFEYEKILNIRDQIFSGSHPRLKVPQHVIRNFTPRSLQSPSIPTTPSGPPDSATTAQQKESQMSSSTQKSPSGSEPAMAMAVTTVTGTSAPSTGSLVAASTATTSTKPASEIDPIFLTKSDDLIRAEIQLQRQRIERALRDQVEQRRTEARTKPLPQELNPDFDIAEVFGKALELSKPISEIDTEGANGNIAASDSFDENSFYSSKAPDSPQNEPVVASPIAGRQPQPMVIDDAVADTYVARDNGGPRYMEKGIRSMVNLQSQPASFEAGDKDMPTRSTDNTPVQTVISSSQKNREEPETFEEPEYSPPGPNVVETRRDRPHIPAPERANVGQPFRRPSRSEQEHQYPMQDVRVVRNHITSPAAPQPSRVSPLAVSKAPGFPRQNRRQRKIEKKLAAQASARTSPEPPVQPLVPRKRRRDQEFKDNARFADERRHELSPEMPHIKPEPMSPPPFIEVPSPAYVRTRIPQGGSTYIELDSPHYTPVSDRREGGGRGGHFDERPTRTYELDSATEVNVPRSSSRLAARRALREDRDLRRVATMQHARQSEYVHDYPEPIPDAPPRYVRAASYAIADRPVEVEKPRYYDEIAPYPKPYAANVRPASPRIRQEYIETNPEPRSMAPPPQRRIVIDADGNRYYESLAPSSRMAPPSTRLAHAEPYDERSPIRAAPVRAVSVIENPYPERRYVQDMPPPPVTYRRVPEYARVAPSDHGIYEREIDDRPRIPRGASVQVIDYPHQHQAYVEETAYPREELVRMSSVRPPPSRYEAPGEPPMRMQSVRPVRREVSVYIDDEPHQSREYAPMNQVNYPASRQVRAERYYDDEDAAKMELEGSQGVVRRVSRRY</sequence>
<dbReference type="Proteomes" id="UP000002058">
    <property type="component" value="Unassembled WGS sequence"/>
</dbReference>
<dbReference type="AlphaFoldDB" id="C4JVE1"/>
<feature type="region of interest" description="Disordered" evidence="1">
    <location>
        <begin position="109"/>
        <end position="153"/>
    </location>
</feature>
<feature type="compositionally biased region" description="Basic and acidic residues" evidence="1">
    <location>
        <begin position="562"/>
        <end position="581"/>
    </location>
</feature>
<feature type="region of interest" description="Disordered" evidence="1">
    <location>
        <begin position="261"/>
        <end position="304"/>
    </location>
</feature>